<dbReference type="CDD" id="cd09275">
    <property type="entry name" value="RNase_HI_RT_DIRS1"/>
    <property type="match status" value="1"/>
</dbReference>
<comment type="caution">
    <text evidence="2">The sequence shown here is derived from an EMBL/GenBank/DDBJ whole genome shotgun (WGS) entry which is preliminary data.</text>
</comment>
<feature type="compositionally biased region" description="Basic and acidic residues" evidence="1">
    <location>
        <begin position="294"/>
        <end position="304"/>
    </location>
</feature>
<sequence>MDNINGEMQNRSKTENNILGIDIEPEVNEYKNVKGKKVENDTSIEGLVQRKIQEQKREDKIISSADRQVQLPETLNKKSISVSNGIKQAKIQLLKTKSWDVIMIVYRTAIRELKWRIRRKGDNQPDSLIIKTITCMLTTDASPQGRGATLIYDNQINLIQYDCWSENEAKMTIKAKQIKATYYKLLRFEQVFKKKQDQAVLIRSDNTTAVYDIGKQKAKQSQIERIKNVFYLVKRLQLQITTIHISGKLNSTTDSLSRLCRSGDCSLKDGIIQMICKIWSYKPQTDIFATQEDSGDRTKNERRGSKASTTQCGRLPSRPIADVERDLLMRCMKMRGFSEEGVNKPIKGQRLTQLKETFTPQHYYRIDQIQKVQQLKK</sequence>
<dbReference type="Proteomes" id="UP000324800">
    <property type="component" value="Unassembled WGS sequence"/>
</dbReference>
<dbReference type="AlphaFoldDB" id="A0A5J4UWS0"/>
<dbReference type="PANTHER" id="PTHR33050">
    <property type="entry name" value="REVERSE TRANSCRIPTASE DOMAIN-CONTAINING PROTEIN"/>
    <property type="match status" value="1"/>
</dbReference>
<dbReference type="PANTHER" id="PTHR33050:SF7">
    <property type="entry name" value="RIBONUCLEASE H"/>
    <property type="match status" value="1"/>
</dbReference>
<evidence type="ECO:0000313" key="3">
    <source>
        <dbReference type="Proteomes" id="UP000324800"/>
    </source>
</evidence>
<dbReference type="EMBL" id="SNRW01012150">
    <property type="protein sequence ID" value="KAA6374205.1"/>
    <property type="molecule type" value="Genomic_DNA"/>
</dbReference>
<feature type="region of interest" description="Disordered" evidence="1">
    <location>
        <begin position="290"/>
        <end position="316"/>
    </location>
</feature>
<evidence type="ECO:0000256" key="1">
    <source>
        <dbReference type="SAM" id="MobiDB-lite"/>
    </source>
</evidence>
<name>A0A5J4UWS0_9EUKA</name>
<evidence type="ECO:0008006" key="4">
    <source>
        <dbReference type="Google" id="ProtNLM"/>
    </source>
</evidence>
<proteinExistence type="predicted"/>
<reference evidence="2 3" key="1">
    <citation type="submission" date="2019-03" db="EMBL/GenBank/DDBJ databases">
        <title>Single cell metagenomics reveals metabolic interactions within the superorganism composed of flagellate Streblomastix strix and complex community of Bacteroidetes bacteria on its surface.</title>
        <authorList>
            <person name="Treitli S.C."/>
            <person name="Kolisko M."/>
            <person name="Husnik F."/>
            <person name="Keeling P."/>
            <person name="Hampl V."/>
        </authorList>
    </citation>
    <scope>NUCLEOTIDE SEQUENCE [LARGE SCALE GENOMIC DNA]</scope>
    <source>
        <strain evidence="2">ST1C</strain>
    </source>
</reference>
<dbReference type="InterPro" id="IPR052055">
    <property type="entry name" value="Hepadnavirus_pol/RT"/>
</dbReference>
<gene>
    <name evidence="2" type="ORF">EZS28_030267</name>
</gene>
<accession>A0A5J4UWS0</accession>
<organism evidence="2 3">
    <name type="scientific">Streblomastix strix</name>
    <dbReference type="NCBI Taxonomy" id="222440"/>
    <lineage>
        <taxon>Eukaryota</taxon>
        <taxon>Metamonada</taxon>
        <taxon>Preaxostyla</taxon>
        <taxon>Oxymonadida</taxon>
        <taxon>Streblomastigidae</taxon>
        <taxon>Streblomastix</taxon>
    </lineage>
</organism>
<evidence type="ECO:0000313" key="2">
    <source>
        <dbReference type="EMBL" id="KAA6374205.1"/>
    </source>
</evidence>
<protein>
    <recommendedName>
        <fullName evidence="4">Reverse transcriptase RNase H-like domain-containing protein</fullName>
    </recommendedName>
</protein>